<dbReference type="CDD" id="cd17535">
    <property type="entry name" value="REC_NarL-like"/>
    <property type="match status" value="1"/>
</dbReference>
<dbReference type="PANTHER" id="PTHR43214:SF40">
    <property type="entry name" value="TRANSCRIPTIONAL REGULATORY PROTEIN LNRK"/>
    <property type="match status" value="1"/>
</dbReference>
<dbReference type="SUPFAM" id="SSF52172">
    <property type="entry name" value="CheY-like"/>
    <property type="match status" value="1"/>
</dbReference>
<keyword evidence="4 10" id="KW-0238">DNA-binding</keyword>
<dbReference type="InterPro" id="IPR001789">
    <property type="entry name" value="Sig_transdc_resp-reg_receiver"/>
</dbReference>
<dbReference type="PROSITE" id="PS50110">
    <property type="entry name" value="RESPONSE_REGULATORY"/>
    <property type="match status" value="1"/>
</dbReference>
<proteinExistence type="predicted"/>
<gene>
    <name evidence="10" type="ORF">SAMN02910414_01341</name>
</gene>
<evidence type="ECO:0000256" key="6">
    <source>
        <dbReference type="ARBA" id="ARBA00024867"/>
    </source>
</evidence>
<dbReference type="PROSITE" id="PS50043">
    <property type="entry name" value="HTH_LUXR_2"/>
    <property type="match status" value="1"/>
</dbReference>
<dbReference type="PRINTS" id="PR00038">
    <property type="entry name" value="HTHLUXR"/>
</dbReference>
<dbReference type="InterPro" id="IPR011006">
    <property type="entry name" value="CheY-like_superfamily"/>
</dbReference>
<dbReference type="Proteomes" id="UP000183918">
    <property type="component" value="Unassembled WGS sequence"/>
</dbReference>
<organism evidence="10 11">
    <name type="scientific">Lachnobacterium bovis DSM 14045</name>
    <dbReference type="NCBI Taxonomy" id="1122142"/>
    <lineage>
        <taxon>Bacteria</taxon>
        <taxon>Bacillati</taxon>
        <taxon>Bacillota</taxon>
        <taxon>Clostridia</taxon>
        <taxon>Lachnospirales</taxon>
        <taxon>Lachnospiraceae</taxon>
        <taxon>Lachnobacterium</taxon>
    </lineage>
</organism>
<feature type="domain" description="Response regulatory" evidence="9">
    <location>
        <begin position="4"/>
        <end position="120"/>
    </location>
</feature>
<dbReference type="InterPro" id="IPR039420">
    <property type="entry name" value="WalR-like"/>
</dbReference>
<dbReference type="OrthoDB" id="9779069at2"/>
<dbReference type="CDD" id="cd06170">
    <property type="entry name" value="LuxR_C_like"/>
    <property type="match status" value="1"/>
</dbReference>
<dbReference type="GO" id="GO:0000160">
    <property type="term" value="P:phosphorelay signal transduction system"/>
    <property type="evidence" value="ECO:0007669"/>
    <property type="project" value="InterPro"/>
</dbReference>
<reference evidence="10 11" key="1">
    <citation type="submission" date="2016-10" db="EMBL/GenBank/DDBJ databases">
        <authorList>
            <person name="de Groot N.N."/>
        </authorList>
    </citation>
    <scope>NUCLEOTIDE SEQUENCE [LARGE SCALE GENOMIC DNA]</scope>
    <source>
        <strain evidence="10 11">DSM 14045</strain>
    </source>
</reference>
<evidence type="ECO:0000313" key="10">
    <source>
        <dbReference type="EMBL" id="SDY34698.1"/>
    </source>
</evidence>
<dbReference type="AlphaFoldDB" id="A0A1H3J5G8"/>
<keyword evidence="3" id="KW-0805">Transcription regulation</keyword>
<dbReference type="STRING" id="1122142.SAMN02910414_01341"/>
<dbReference type="SMART" id="SM00421">
    <property type="entry name" value="HTH_LUXR"/>
    <property type="match status" value="1"/>
</dbReference>
<feature type="modified residue" description="4-aspartylphosphate" evidence="7">
    <location>
        <position position="55"/>
    </location>
</feature>
<evidence type="ECO:0000256" key="2">
    <source>
        <dbReference type="ARBA" id="ARBA00022553"/>
    </source>
</evidence>
<dbReference type="Pfam" id="PF00072">
    <property type="entry name" value="Response_reg"/>
    <property type="match status" value="1"/>
</dbReference>
<comment type="function">
    <text evidence="6">May play the central regulatory role in sporulation. It may be an element of the effector pathway responsible for the activation of sporulation genes in response to nutritional stress. Spo0A may act in concert with spo0H (a sigma factor) to control the expression of some genes that are critical to the sporulation process.</text>
</comment>
<evidence type="ECO:0000259" key="8">
    <source>
        <dbReference type="PROSITE" id="PS50043"/>
    </source>
</evidence>
<dbReference type="PANTHER" id="PTHR43214">
    <property type="entry name" value="TWO-COMPONENT RESPONSE REGULATOR"/>
    <property type="match status" value="1"/>
</dbReference>
<dbReference type="Pfam" id="PF00196">
    <property type="entry name" value="GerE"/>
    <property type="match status" value="1"/>
</dbReference>
<dbReference type="SUPFAM" id="SSF46894">
    <property type="entry name" value="C-terminal effector domain of the bipartite response regulators"/>
    <property type="match status" value="1"/>
</dbReference>
<dbReference type="SMART" id="SM00448">
    <property type="entry name" value="REC"/>
    <property type="match status" value="1"/>
</dbReference>
<dbReference type="InterPro" id="IPR000792">
    <property type="entry name" value="Tscrpt_reg_LuxR_C"/>
</dbReference>
<keyword evidence="11" id="KW-1185">Reference proteome</keyword>
<evidence type="ECO:0000259" key="9">
    <source>
        <dbReference type="PROSITE" id="PS50110"/>
    </source>
</evidence>
<dbReference type="InterPro" id="IPR058245">
    <property type="entry name" value="NreC/VraR/RcsB-like_REC"/>
</dbReference>
<protein>
    <recommendedName>
        <fullName evidence="1">Stage 0 sporulation protein A homolog</fullName>
    </recommendedName>
</protein>
<evidence type="ECO:0000256" key="5">
    <source>
        <dbReference type="ARBA" id="ARBA00023163"/>
    </source>
</evidence>
<dbReference type="RefSeq" id="WP_074717323.1">
    <property type="nucleotide sequence ID" value="NZ_FNPG01000014.1"/>
</dbReference>
<dbReference type="GO" id="GO:0003677">
    <property type="term" value="F:DNA binding"/>
    <property type="evidence" value="ECO:0007669"/>
    <property type="project" value="UniProtKB-KW"/>
</dbReference>
<name>A0A1H3J5G8_9FIRM</name>
<keyword evidence="5" id="KW-0804">Transcription</keyword>
<evidence type="ECO:0000256" key="7">
    <source>
        <dbReference type="PROSITE-ProRule" id="PRU00169"/>
    </source>
</evidence>
<dbReference type="GO" id="GO:0006355">
    <property type="term" value="P:regulation of DNA-templated transcription"/>
    <property type="evidence" value="ECO:0007669"/>
    <property type="project" value="InterPro"/>
</dbReference>
<dbReference type="InterPro" id="IPR016032">
    <property type="entry name" value="Sig_transdc_resp-reg_C-effctor"/>
</dbReference>
<evidence type="ECO:0000256" key="1">
    <source>
        <dbReference type="ARBA" id="ARBA00018672"/>
    </source>
</evidence>
<evidence type="ECO:0000256" key="4">
    <source>
        <dbReference type="ARBA" id="ARBA00023125"/>
    </source>
</evidence>
<dbReference type="Gene3D" id="3.40.50.2300">
    <property type="match status" value="1"/>
</dbReference>
<accession>A0A1H3J5G8</accession>
<keyword evidence="2 7" id="KW-0597">Phosphoprotein</keyword>
<sequence>MKKKVILIDDDKLVTISLKTILENNGEIEVVATGMDGDDAIELYKKYKPDVVLMDIQMKNKSGLSAAEEILHENNSAKILLLTTFQDDEYIVKALNIGAKGYILKQDFESIEPAVIAVAAGQTVFGGKVMSRIPQLMGKDKGDNSLIFEEKGINDKEMDIIKQVADGKNNKEISDILCLSEGTVRNYLSVILEKLELRDRTQLAVFYLKNK</sequence>
<feature type="domain" description="HTH luxR-type" evidence="8">
    <location>
        <begin position="149"/>
        <end position="211"/>
    </location>
</feature>
<dbReference type="EMBL" id="FNPG01000014">
    <property type="protein sequence ID" value="SDY34698.1"/>
    <property type="molecule type" value="Genomic_DNA"/>
</dbReference>
<evidence type="ECO:0000256" key="3">
    <source>
        <dbReference type="ARBA" id="ARBA00023015"/>
    </source>
</evidence>
<evidence type="ECO:0000313" key="11">
    <source>
        <dbReference type="Proteomes" id="UP000183918"/>
    </source>
</evidence>